<comment type="caution">
    <text evidence="2">The sequence shown here is derived from an EMBL/GenBank/DDBJ whole genome shotgun (WGS) entry which is preliminary data.</text>
</comment>
<dbReference type="RefSeq" id="WP_183229414.1">
    <property type="nucleotide sequence ID" value="NZ_JACHIM010000034.1"/>
</dbReference>
<feature type="region of interest" description="Disordered" evidence="1">
    <location>
        <begin position="1"/>
        <end position="27"/>
    </location>
</feature>
<evidence type="ECO:0000313" key="2">
    <source>
        <dbReference type="EMBL" id="MBB5074550.1"/>
    </source>
</evidence>
<feature type="compositionally biased region" description="Polar residues" evidence="1">
    <location>
        <begin position="8"/>
        <end position="24"/>
    </location>
</feature>
<dbReference type="EMBL" id="JACHIM010000034">
    <property type="protein sequence ID" value="MBB5074550.1"/>
    <property type="molecule type" value="Genomic_DNA"/>
</dbReference>
<proteinExistence type="predicted"/>
<organism evidence="2 3">
    <name type="scientific">Bartonella callosciuri</name>
    <dbReference type="NCBI Taxonomy" id="686223"/>
    <lineage>
        <taxon>Bacteria</taxon>
        <taxon>Pseudomonadati</taxon>
        <taxon>Pseudomonadota</taxon>
        <taxon>Alphaproteobacteria</taxon>
        <taxon>Hyphomicrobiales</taxon>
        <taxon>Bartonellaceae</taxon>
        <taxon>Bartonella</taxon>
    </lineage>
</organism>
<dbReference type="Proteomes" id="UP000561417">
    <property type="component" value="Unassembled WGS sequence"/>
</dbReference>
<accession>A0A840NRU5</accession>
<sequence length="155" mass="17827">MNAIAKNTPVTSSITNENTPVNKQQSERKYEFTDDCEYMDGHFFYRIRALRDFGDVKKGDLGGYIEKEENLSHGGNCWVYDKARVFQNARVFGNAKLSGNSYIHSNASLTANEDICDDAYPKFGSEDDYYRHEYYDDCEGYYDDDNDSEYESDAA</sequence>
<dbReference type="InterPro" id="IPR011004">
    <property type="entry name" value="Trimer_LpxA-like_sf"/>
</dbReference>
<evidence type="ECO:0000313" key="3">
    <source>
        <dbReference type="Proteomes" id="UP000561417"/>
    </source>
</evidence>
<dbReference type="SUPFAM" id="SSF51161">
    <property type="entry name" value="Trimeric LpxA-like enzymes"/>
    <property type="match status" value="1"/>
</dbReference>
<evidence type="ECO:0000256" key="1">
    <source>
        <dbReference type="SAM" id="MobiDB-lite"/>
    </source>
</evidence>
<dbReference type="AlphaFoldDB" id="A0A840NRU5"/>
<reference evidence="2 3" key="1">
    <citation type="submission" date="2020-08" db="EMBL/GenBank/DDBJ databases">
        <title>Genomic Encyclopedia of Type Strains, Phase IV (KMG-IV): sequencing the most valuable type-strain genomes for metagenomic binning, comparative biology and taxonomic classification.</title>
        <authorList>
            <person name="Goeker M."/>
        </authorList>
    </citation>
    <scope>NUCLEOTIDE SEQUENCE [LARGE SCALE GENOMIC DNA]</scope>
    <source>
        <strain evidence="2 3">DSM 28538</strain>
    </source>
</reference>
<name>A0A840NRU5_9HYPH</name>
<gene>
    <name evidence="2" type="ORF">HNQ69_001702</name>
</gene>
<keyword evidence="3" id="KW-1185">Reference proteome</keyword>
<evidence type="ECO:0008006" key="4">
    <source>
        <dbReference type="Google" id="ProtNLM"/>
    </source>
</evidence>
<protein>
    <recommendedName>
        <fullName evidence="4">Phage related protein</fullName>
    </recommendedName>
</protein>